<proteinExistence type="predicted"/>
<feature type="compositionally biased region" description="Low complexity" evidence="1">
    <location>
        <begin position="1"/>
        <end position="21"/>
    </location>
</feature>
<reference evidence="2 3" key="1">
    <citation type="journal article" date="2021" name="bioRxiv">
        <title>Chromosome-scale and haplotype-resolved genome assembly of a tetraploid potato cultivar.</title>
        <authorList>
            <person name="Sun H."/>
            <person name="Jiao W.-B."/>
            <person name="Krause K."/>
            <person name="Campoy J.A."/>
            <person name="Goel M."/>
            <person name="Folz-Donahue K."/>
            <person name="Kukat C."/>
            <person name="Huettel B."/>
            <person name="Schneeberger K."/>
        </authorList>
    </citation>
    <scope>NUCLEOTIDE SEQUENCE [LARGE SCALE GENOMIC DNA]</scope>
    <source>
        <strain evidence="2">SolTubOtavaFocal</strain>
        <tissue evidence="2">Leaves</tissue>
    </source>
</reference>
<accession>A0ABQ7TT55</accession>
<gene>
    <name evidence="2" type="ORF">KY290_036607</name>
</gene>
<organism evidence="2 3">
    <name type="scientific">Solanum tuberosum</name>
    <name type="common">Potato</name>
    <dbReference type="NCBI Taxonomy" id="4113"/>
    <lineage>
        <taxon>Eukaryota</taxon>
        <taxon>Viridiplantae</taxon>
        <taxon>Streptophyta</taxon>
        <taxon>Embryophyta</taxon>
        <taxon>Tracheophyta</taxon>
        <taxon>Spermatophyta</taxon>
        <taxon>Magnoliopsida</taxon>
        <taxon>eudicotyledons</taxon>
        <taxon>Gunneridae</taxon>
        <taxon>Pentapetalae</taxon>
        <taxon>asterids</taxon>
        <taxon>lamiids</taxon>
        <taxon>Solanales</taxon>
        <taxon>Solanaceae</taxon>
        <taxon>Solanoideae</taxon>
        <taxon>Solaneae</taxon>
        <taxon>Solanum</taxon>
    </lineage>
</organism>
<feature type="compositionally biased region" description="Basic residues" evidence="1">
    <location>
        <begin position="174"/>
        <end position="185"/>
    </location>
</feature>
<sequence length="268" mass="30586">MQYPQDDQWQTQRRRNNNQTQAPRDNTSQTDQSTKQESSPSLEVLDKYKGIKGDSRPQTAAAQGQVQDEYYRKSANTGQDNINRPIHEDKSSAQLLEVWMGRDRRHLITCRKGFLKGGGELTHARHEDMDSDPSGDNRTPATPINNQQQTVTQQVTDTGQQQGRFNNKSGDRLSKKKREAIKKRLQQSMGKESDVIAADKQFSHQDQHMTNIRQNEDEQVVNKGNKGKKVKVTPDDYRVLNSEDDLDPDNHSMDNSDEDAEETMTNTD</sequence>
<feature type="compositionally biased region" description="Low complexity" evidence="1">
    <location>
        <begin position="147"/>
        <end position="163"/>
    </location>
</feature>
<name>A0ABQ7TT55_SOLTU</name>
<feature type="compositionally biased region" description="Basic and acidic residues" evidence="1">
    <location>
        <begin position="44"/>
        <end position="55"/>
    </location>
</feature>
<feature type="compositionally biased region" description="Polar residues" evidence="1">
    <location>
        <begin position="22"/>
        <end position="41"/>
    </location>
</feature>
<feature type="compositionally biased region" description="Polar residues" evidence="1">
    <location>
        <begin position="56"/>
        <end position="66"/>
    </location>
</feature>
<evidence type="ECO:0000313" key="3">
    <source>
        <dbReference type="Proteomes" id="UP000826656"/>
    </source>
</evidence>
<feature type="compositionally biased region" description="Polar residues" evidence="1">
    <location>
        <begin position="134"/>
        <end position="146"/>
    </location>
</feature>
<dbReference type="EMBL" id="JAIVGD010000028">
    <property type="protein sequence ID" value="KAH0737902.1"/>
    <property type="molecule type" value="Genomic_DNA"/>
</dbReference>
<evidence type="ECO:0000256" key="1">
    <source>
        <dbReference type="SAM" id="MobiDB-lite"/>
    </source>
</evidence>
<comment type="caution">
    <text evidence="2">The sequence shown here is derived from an EMBL/GenBank/DDBJ whole genome shotgun (WGS) entry which is preliminary data.</text>
</comment>
<feature type="region of interest" description="Disordered" evidence="1">
    <location>
        <begin position="121"/>
        <end position="268"/>
    </location>
</feature>
<evidence type="ECO:0000313" key="2">
    <source>
        <dbReference type="EMBL" id="KAH0737902.1"/>
    </source>
</evidence>
<keyword evidence="3" id="KW-1185">Reference proteome</keyword>
<dbReference type="Proteomes" id="UP000826656">
    <property type="component" value="Unassembled WGS sequence"/>
</dbReference>
<feature type="region of interest" description="Disordered" evidence="1">
    <location>
        <begin position="1"/>
        <end position="88"/>
    </location>
</feature>
<protein>
    <submittedName>
        <fullName evidence="2">Uncharacterized protein</fullName>
    </submittedName>
</protein>